<dbReference type="Proteomes" id="UP000009080">
    <property type="component" value="Chromosome"/>
</dbReference>
<dbReference type="RefSeq" id="WP_015817508.1">
    <property type="nucleotide sequence ID" value="NC_012997.1"/>
</dbReference>
<accession>C5BNX4</accession>
<protein>
    <submittedName>
        <fullName evidence="1">Response regulator receiver domain protein</fullName>
    </submittedName>
</protein>
<sequence length="399" mass="44046">MNRHKILMIYAGELSSMGAQIADQFEADRSASVEEGLAFLKQGSVKAVVYDAIPFTGPSLDDCTLLLQSEHIAGVPLLVLSDRGAIKDRLKAFEIGCDDFLDSAMGCDEACARITKSIFHQIAQQQLKSRLTEANVTAHTAMADNSDLGANIQFLLAINDSDNLDELGQQLFSTLRRYGLHCSLQMRSVMGDKNMEDHGMAKDLESLLLAQLADGGRYIDFGNRTIVNYDKVSLLIKNMPVQDADKYGAVKDNTFALLQGVNARIRALEDRYRLVQEKASLLKLSEDVGMVMVSLKDSYQQVMRDIVNEVENVAELIQLKLPALALSEAHEQFLEEATLRVVSETNRVFNDGLKIDECFEKLESAIESSLTSVETPAEFESSASRVKSGNQTDSSIDLF</sequence>
<dbReference type="InterPro" id="IPR011006">
    <property type="entry name" value="CheY-like_superfamily"/>
</dbReference>
<dbReference type="eggNOG" id="COG0745">
    <property type="taxonomic scope" value="Bacteria"/>
</dbReference>
<gene>
    <name evidence="1" type="ordered locus">TERTU_0710</name>
</gene>
<dbReference type="HOGENOM" id="CLU_059002_0_0_6"/>
<dbReference type="OrthoDB" id="9800897at2"/>
<dbReference type="STRING" id="377629.TERTU_0710"/>
<name>C5BNX4_TERTT</name>
<dbReference type="AlphaFoldDB" id="C5BNX4"/>
<evidence type="ECO:0000313" key="1">
    <source>
        <dbReference type="EMBL" id="ACR11396.1"/>
    </source>
</evidence>
<evidence type="ECO:0000313" key="2">
    <source>
        <dbReference type="Proteomes" id="UP000009080"/>
    </source>
</evidence>
<dbReference type="SUPFAM" id="SSF52172">
    <property type="entry name" value="CheY-like"/>
    <property type="match status" value="1"/>
</dbReference>
<keyword evidence="2" id="KW-1185">Reference proteome</keyword>
<organism evidence="1 2">
    <name type="scientific">Teredinibacter turnerae (strain ATCC 39867 / T7901)</name>
    <dbReference type="NCBI Taxonomy" id="377629"/>
    <lineage>
        <taxon>Bacteria</taxon>
        <taxon>Pseudomonadati</taxon>
        <taxon>Pseudomonadota</taxon>
        <taxon>Gammaproteobacteria</taxon>
        <taxon>Cellvibrionales</taxon>
        <taxon>Cellvibrionaceae</taxon>
        <taxon>Teredinibacter</taxon>
    </lineage>
</organism>
<dbReference type="EMBL" id="CP001614">
    <property type="protein sequence ID" value="ACR11396.1"/>
    <property type="molecule type" value="Genomic_DNA"/>
</dbReference>
<reference evidence="1 2" key="1">
    <citation type="journal article" date="2009" name="PLoS ONE">
        <title>The complete genome of Teredinibacter turnerae T7901: an intracellular endosymbiont of marine wood-boring bivalves (shipworms).</title>
        <authorList>
            <person name="Yang J.C."/>
            <person name="Madupu R."/>
            <person name="Durkin A.S."/>
            <person name="Ekborg N.A."/>
            <person name="Pedamallu C.S."/>
            <person name="Hostetler J.B."/>
            <person name="Radune D."/>
            <person name="Toms B.S."/>
            <person name="Henrissat B."/>
            <person name="Coutinho P.M."/>
            <person name="Schwarz S."/>
            <person name="Field L."/>
            <person name="Trindade-Silva A.E."/>
            <person name="Soares C.A.G."/>
            <person name="Elshahawi S."/>
            <person name="Hanora A."/>
            <person name="Schmidt E.W."/>
            <person name="Haygood M.G."/>
            <person name="Posfai J."/>
            <person name="Benner J."/>
            <person name="Madinger C."/>
            <person name="Nove J."/>
            <person name="Anton B."/>
            <person name="Chaudhary K."/>
            <person name="Foster J."/>
            <person name="Holman A."/>
            <person name="Kumar S."/>
            <person name="Lessard P.A."/>
            <person name="Luyten Y.A."/>
            <person name="Slatko B."/>
            <person name="Wood N."/>
            <person name="Wu B."/>
            <person name="Teplitski M."/>
            <person name="Mougous J.D."/>
            <person name="Ward N."/>
            <person name="Eisen J.A."/>
            <person name="Badger J.H."/>
            <person name="Distel D.L."/>
        </authorList>
    </citation>
    <scope>NUCLEOTIDE SEQUENCE [LARGE SCALE GENOMIC DNA]</scope>
    <source>
        <strain evidence="2">ATCC 39867 / T7901</strain>
    </source>
</reference>
<proteinExistence type="predicted"/>
<dbReference type="Gene3D" id="3.40.50.2300">
    <property type="match status" value="1"/>
</dbReference>
<dbReference type="KEGG" id="ttu:TERTU_0710"/>